<evidence type="ECO:0000313" key="1">
    <source>
        <dbReference type="EMBL" id="QBK87046.1"/>
    </source>
</evidence>
<dbReference type="EMBL" id="MK500341">
    <property type="protein sequence ID" value="QBK87046.1"/>
    <property type="molecule type" value="Genomic_DNA"/>
</dbReference>
<gene>
    <name evidence="1" type="ORF">LCMAC103_03900</name>
</gene>
<protein>
    <submittedName>
        <fullName evidence="1">Uncharacterized protein</fullName>
    </submittedName>
</protein>
<sequence>MSNFVSLVSTHRDREQYANPAEYTVKAGQVATWFRSARRVRAHPQNPATQSLDFVSTVNVKHVITPWCEAFSGIPQLYMDFHSDNSNDMYLVGTIDGRNRDARFVLVQFKIQTDHNGAPQWIHWKCEMEQTLRYKRDGEASLRLFTEDGVTLPIVDAAPPLPADPTKQTFVLFEITPYSRDGDYDNHLLTYLSNA</sequence>
<accession>A0A481YWZ2</accession>
<proteinExistence type="predicted"/>
<organism evidence="1">
    <name type="scientific">Marseillevirus LCMAC103</name>
    <dbReference type="NCBI Taxonomy" id="2506604"/>
    <lineage>
        <taxon>Viruses</taxon>
        <taxon>Varidnaviria</taxon>
        <taxon>Bamfordvirae</taxon>
        <taxon>Nucleocytoviricota</taxon>
        <taxon>Megaviricetes</taxon>
        <taxon>Pimascovirales</taxon>
        <taxon>Pimascovirales incertae sedis</taxon>
        <taxon>Marseilleviridae</taxon>
    </lineage>
</organism>
<reference evidence="1" key="1">
    <citation type="journal article" date="2019" name="MBio">
        <title>Virus Genomes from Deep Sea Sediments Expand the Ocean Megavirome and Support Independent Origins of Viral Gigantism.</title>
        <authorList>
            <person name="Backstrom D."/>
            <person name="Yutin N."/>
            <person name="Jorgensen S.L."/>
            <person name="Dharamshi J."/>
            <person name="Homa F."/>
            <person name="Zaremba-Niedwiedzka K."/>
            <person name="Spang A."/>
            <person name="Wolf Y.I."/>
            <person name="Koonin E.V."/>
            <person name="Ettema T.J."/>
        </authorList>
    </citation>
    <scope>NUCLEOTIDE SEQUENCE</scope>
</reference>
<name>A0A481YWZ2_9VIRU</name>